<dbReference type="GO" id="GO:0003743">
    <property type="term" value="F:translation initiation factor activity"/>
    <property type="evidence" value="ECO:0007669"/>
    <property type="project" value="TreeGrafter"/>
</dbReference>
<dbReference type="PANTHER" id="PTHR14005:SF0">
    <property type="entry name" value="EUKARYOTIC TRANSLATION INITIATION FACTOR 3 SUBUNIT A"/>
    <property type="match status" value="1"/>
</dbReference>
<feature type="domain" description="PCI" evidence="1">
    <location>
        <begin position="1"/>
        <end position="129"/>
    </location>
</feature>
<dbReference type="InterPro" id="IPR000717">
    <property type="entry name" value="PCI_dom"/>
</dbReference>
<dbReference type="PANTHER" id="PTHR14005">
    <property type="entry name" value="EUKARYOTIC TRANSLATION INITIATION FACTOR 3, THETA SUBUNIT"/>
    <property type="match status" value="1"/>
</dbReference>
<dbReference type="GO" id="GO:0001732">
    <property type="term" value="P:formation of cytoplasmic translation initiation complex"/>
    <property type="evidence" value="ECO:0007669"/>
    <property type="project" value="TreeGrafter"/>
</dbReference>
<evidence type="ECO:0000259" key="1">
    <source>
        <dbReference type="PROSITE" id="PS50250"/>
    </source>
</evidence>
<dbReference type="AlphaFoldDB" id="A0AAD5G5L4"/>
<reference evidence="2" key="1">
    <citation type="submission" date="2022-06" db="EMBL/GenBank/DDBJ databases">
        <title>Uncovering the hologenomic basis of an extraordinary plant invasion.</title>
        <authorList>
            <person name="Bieker V.C."/>
            <person name="Martin M.D."/>
            <person name="Gilbert T."/>
            <person name="Hodgins K."/>
            <person name="Battlay P."/>
            <person name="Petersen B."/>
            <person name="Wilson J."/>
        </authorList>
    </citation>
    <scope>NUCLEOTIDE SEQUENCE</scope>
    <source>
        <strain evidence="2">AA19_3_7</strain>
        <tissue evidence="2">Leaf</tissue>
    </source>
</reference>
<dbReference type="GO" id="GO:0071540">
    <property type="term" value="C:eukaryotic translation initiation factor 3 complex, eIF3e"/>
    <property type="evidence" value="ECO:0007669"/>
    <property type="project" value="TreeGrafter"/>
</dbReference>
<dbReference type="GO" id="GO:0071541">
    <property type="term" value="C:eukaryotic translation initiation factor 3 complex, eIF3m"/>
    <property type="evidence" value="ECO:0007669"/>
    <property type="project" value="TreeGrafter"/>
</dbReference>
<evidence type="ECO:0000313" key="2">
    <source>
        <dbReference type="EMBL" id="KAI7729715.1"/>
    </source>
</evidence>
<dbReference type="GO" id="GO:0002188">
    <property type="term" value="P:translation reinitiation"/>
    <property type="evidence" value="ECO:0007669"/>
    <property type="project" value="TreeGrafter"/>
</dbReference>
<keyword evidence="3" id="KW-1185">Reference proteome</keyword>
<name>A0AAD5G5L4_AMBAR</name>
<dbReference type="Pfam" id="PF01399">
    <property type="entry name" value="PCI"/>
    <property type="match status" value="1"/>
</dbReference>
<comment type="caution">
    <text evidence="2">The sequence shown here is derived from an EMBL/GenBank/DDBJ whole genome shotgun (WGS) entry which is preliminary data.</text>
</comment>
<dbReference type="PROSITE" id="PS50250">
    <property type="entry name" value="PCI"/>
    <property type="match status" value="1"/>
</dbReference>
<dbReference type="Gene3D" id="1.25.40.860">
    <property type="match status" value="1"/>
</dbReference>
<protein>
    <recommendedName>
        <fullName evidence="1">PCI domain-containing protein</fullName>
    </recommendedName>
</protein>
<dbReference type="InterPro" id="IPR027512">
    <property type="entry name" value="EIF3A"/>
</dbReference>
<dbReference type="GO" id="GO:0043614">
    <property type="term" value="C:multi-eIF complex"/>
    <property type="evidence" value="ECO:0007669"/>
    <property type="project" value="TreeGrafter"/>
</dbReference>
<proteinExistence type="predicted"/>
<organism evidence="2 3">
    <name type="scientific">Ambrosia artemisiifolia</name>
    <name type="common">Common ragweed</name>
    <dbReference type="NCBI Taxonomy" id="4212"/>
    <lineage>
        <taxon>Eukaryota</taxon>
        <taxon>Viridiplantae</taxon>
        <taxon>Streptophyta</taxon>
        <taxon>Embryophyta</taxon>
        <taxon>Tracheophyta</taxon>
        <taxon>Spermatophyta</taxon>
        <taxon>Magnoliopsida</taxon>
        <taxon>eudicotyledons</taxon>
        <taxon>Gunneridae</taxon>
        <taxon>Pentapetalae</taxon>
        <taxon>asterids</taxon>
        <taxon>campanulids</taxon>
        <taxon>Asterales</taxon>
        <taxon>Asteraceae</taxon>
        <taxon>Asteroideae</taxon>
        <taxon>Heliantheae alliance</taxon>
        <taxon>Heliantheae</taxon>
        <taxon>Ambrosia</taxon>
    </lineage>
</organism>
<sequence length="138" mass="15554">MDVQVSDIQRPIAVSKVVMTYFLPLDLASKVQPLLAKISKLGVKFSASSVPEVQLSHYIHALEKVATLRLIQQVSQVYQTMKVEMLSKMVPFFDFPAVERISVDAVKHNFIAMKIDHMKGAVIFGNLVRLYTVLLFDC</sequence>
<dbReference type="SMART" id="SM00088">
    <property type="entry name" value="PINT"/>
    <property type="match status" value="1"/>
</dbReference>
<dbReference type="EMBL" id="JAMZMK010010930">
    <property type="protein sequence ID" value="KAI7729715.1"/>
    <property type="molecule type" value="Genomic_DNA"/>
</dbReference>
<accession>A0AAD5G5L4</accession>
<gene>
    <name evidence="2" type="ORF">M8C21_020920</name>
</gene>
<dbReference type="GO" id="GO:0003729">
    <property type="term" value="F:mRNA binding"/>
    <property type="evidence" value="ECO:0007669"/>
    <property type="project" value="TreeGrafter"/>
</dbReference>
<evidence type="ECO:0000313" key="3">
    <source>
        <dbReference type="Proteomes" id="UP001206925"/>
    </source>
</evidence>
<dbReference type="Proteomes" id="UP001206925">
    <property type="component" value="Unassembled WGS sequence"/>
</dbReference>